<accession>A0AA39AFK9</accession>
<evidence type="ECO:0000313" key="2">
    <source>
        <dbReference type="EMBL" id="KAJ9706728.1"/>
    </source>
</evidence>
<dbReference type="EMBL" id="JARBHA010000002">
    <property type="protein sequence ID" value="KAJ9706728.1"/>
    <property type="molecule type" value="Genomic_DNA"/>
</dbReference>
<protein>
    <submittedName>
        <fullName evidence="2">Uncharacterized protein</fullName>
    </submittedName>
</protein>
<reference evidence="2 3" key="1">
    <citation type="journal article" date="2023" name="BMC Biotechnol.">
        <title>Vitis rotundifolia cv Carlos genome sequencing.</title>
        <authorList>
            <person name="Huff M."/>
            <person name="Hulse-Kemp A."/>
            <person name="Scheffler B."/>
            <person name="Youngblood R."/>
            <person name="Simpson S."/>
            <person name="Babiker E."/>
            <person name="Staton M."/>
        </authorList>
    </citation>
    <scope>NUCLEOTIDE SEQUENCE [LARGE SCALE GENOMIC DNA]</scope>
    <source>
        <tissue evidence="2">Leaf</tissue>
    </source>
</reference>
<name>A0AA39AFK9_VITRO</name>
<keyword evidence="1" id="KW-0472">Membrane</keyword>
<keyword evidence="1" id="KW-1133">Transmembrane helix</keyword>
<keyword evidence="1" id="KW-0812">Transmembrane</keyword>
<dbReference type="Proteomes" id="UP001168098">
    <property type="component" value="Unassembled WGS sequence"/>
</dbReference>
<comment type="caution">
    <text evidence="2">The sequence shown here is derived from an EMBL/GenBank/DDBJ whole genome shotgun (WGS) entry which is preliminary data.</text>
</comment>
<evidence type="ECO:0000256" key="1">
    <source>
        <dbReference type="SAM" id="Phobius"/>
    </source>
</evidence>
<evidence type="ECO:0000313" key="3">
    <source>
        <dbReference type="Proteomes" id="UP001168098"/>
    </source>
</evidence>
<organism evidence="2 3">
    <name type="scientific">Vitis rotundifolia</name>
    <name type="common">Muscadine grape</name>
    <dbReference type="NCBI Taxonomy" id="103349"/>
    <lineage>
        <taxon>Eukaryota</taxon>
        <taxon>Viridiplantae</taxon>
        <taxon>Streptophyta</taxon>
        <taxon>Embryophyta</taxon>
        <taxon>Tracheophyta</taxon>
        <taxon>Spermatophyta</taxon>
        <taxon>Magnoliopsida</taxon>
        <taxon>eudicotyledons</taxon>
        <taxon>Gunneridae</taxon>
        <taxon>Pentapetalae</taxon>
        <taxon>rosids</taxon>
        <taxon>Vitales</taxon>
        <taxon>Vitaceae</taxon>
        <taxon>Viteae</taxon>
        <taxon>Vitis</taxon>
    </lineage>
</organism>
<sequence length="74" mass="8193">MVVHGEATNILCIAFVAAILLAMMAYSLFWCGICVRSASLRPIDIARAPLLRYLDASGIRGFRYRTGEDDPFLV</sequence>
<proteinExistence type="predicted"/>
<gene>
    <name evidence="2" type="ORF">PVL29_001952</name>
</gene>
<dbReference type="AlphaFoldDB" id="A0AA39AFK9"/>
<feature type="transmembrane region" description="Helical" evidence="1">
    <location>
        <begin position="7"/>
        <end position="30"/>
    </location>
</feature>
<keyword evidence="3" id="KW-1185">Reference proteome</keyword>